<evidence type="ECO:0000256" key="4">
    <source>
        <dbReference type="ARBA" id="ARBA00022475"/>
    </source>
</evidence>
<evidence type="ECO:0000313" key="15">
    <source>
        <dbReference type="Proteomes" id="UP000664277"/>
    </source>
</evidence>
<keyword evidence="4" id="KW-1003">Cell membrane</keyword>
<dbReference type="Proteomes" id="UP000664277">
    <property type="component" value="Unassembled WGS sequence"/>
</dbReference>
<evidence type="ECO:0000256" key="12">
    <source>
        <dbReference type="SAM" id="Phobius"/>
    </source>
</evidence>
<dbReference type="Pfam" id="PF00512">
    <property type="entry name" value="HisKA"/>
    <property type="match status" value="1"/>
</dbReference>
<keyword evidence="10" id="KW-0902">Two-component regulatory system</keyword>
<keyword evidence="6" id="KW-0808">Transferase</keyword>
<feature type="transmembrane region" description="Helical" evidence="12">
    <location>
        <begin position="175"/>
        <end position="194"/>
    </location>
</feature>
<keyword evidence="7" id="KW-0547">Nucleotide-binding</keyword>
<dbReference type="SMART" id="SM00387">
    <property type="entry name" value="HATPase_c"/>
    <property type="match status" value="1"/>
</dbReference>
<dbReference type="InterPro" id="IPR050736">
    <property type="entry name" value="Sensor_HK_Regulatory"/>
</dbReference>
<dbReference type="PANTHER" id="PTHR43711:SF1">
    <property type="entry name" value="HISTIDINE KINASE 1"/>
    <property type="match status" value="1"/>
</dbReference>
<evidence type="ECO:0000256" key="1">
    <source>
        <dbReference type="ARBA" id="ARBA00000085"/>
    </source>
</evidence>
<dbReference type="PANTHER" id="PTHR43711">
    <property type="entry name" value="TWO-COMPONENT HISTIDINE KINASE"/>
    <property type="match status" value="1"/>
</dbReference>
<dbReference type="Gene3D" id="6.10.340.10">
    <property type="match status" value="1"/>
</dbReference>
<dbReference type="InterPro" id="IPR004358">
    <property type="entry name" value="Sig_transdc_His_kin-like_C"/>
</dbReference>
<dbReference type="SUPFAM" id="SSF55874">
    <property type="entry name" value="ATPase domain of HSP90 chaperone/DNA topoisomerase II/histidine kinase"/>
    <property type="match status" value="1"/>
</dbReference>
<dbReference type="GO" id="GO:0000155">
    <property type="term" value="F:phosphorelay sensor kinase activity"/>
    <property type="evidence" value="ECO:0007669"/>
    <property type="project" value="InterPro"/>
</dbReference>
<keyword evidence="5" id="KW-0597">Phosphoprotein</keyword>
<name>A0A8J7TKH5_9BACT</name>
<dbReference type="FunFam" id="3.30.565.10:FF:000023">
    <property type="entry name" value="PAS domain-containing sensor histidine kinase"/>
    <property type="match status" value="1"/>
</dbReference>
<proteinExistence type="predicted"/>
<comment type="catalytic activity">
    <reaction evidence="1">
        <text>ATP + protein L-histidine = ADP + protein N-phospho-L-histidine.</text>
        <dbReference type="EC" id="2.7.13.3"/>
    </reaction>
</comment>
<dbReference type="AlphaFoldDB" id="A0A8J7TKH5"/>
<evidence type="ECO:0000259" key="13">
    <source>
        <dbReference type="PROSITE" id="PS50109"/>
    </source>
</evidence>
<dbReference type="InterPro" id="IPR036890">
    <property type="entry name" value="HATPase_C_sf"/>
</dbReference>
<keyword evidence="12" id="KW-1133">Transmembrane helix</keyword>
<evidence type="ECO:0000256" key="7">
    <source>
        <dbReference type="ARBA" id="ARBA00022741"/>
    </source>
</evidence>
<dbReference type="Gene3D" id="3.30.565.10">
    <property type="entry name" value="Histidine kinase-like ATPase, C-terminal domain"/>
    <property type="match status" value="1"/>
</dbReference>
<evidence type="ECO:0000256" key="8">
    <source>
        <dbReference type="ARBA" id="ARBA00022777"/>
    </source>
</evidence>
<dbReference type="PROSITE" id="PS50109">
    <property type="entry name" value="HIS_KIN"/>
    <property type="match status" value="1"/>
</dbReference>
<evidence type="ECO:0000256" key="10">
    <source>
        <dbReference type="ARBA" id="ARBA00023012"/>
    </source>
</evidence>
<dbReference type="CDD" id="cd00082">
    <property type="entry name" value="HisKA"/>
    <property type="match status" value="1"/>
</dbReference>
<dbReference type="Gene3D" id="1.10.287.130">
    <property type="match status" value="1"/>
</dbReference>
<comment type="subcellular location">
    <subcellularLocation>
        <location evidence="2">Cell membrane</location>
    </subcellularLocation>
</comment>
<dbReference type="InterPro" id="IPR007891">
    <property type="entry name" value="CHASE3"/>
</dbReference>
<dbReference type="InterPro" id="IPR003594">
    <property type="entry name" value="HATPase_dom"/>
</dbReference>
<dbReference type="GO" id="GO:0005886">
    <property type="term" value="C:plasma membrane"/>
    <property type="evidence" value="ECO:0007669"/>
    <property type="project" value="UniProtKB-SubCell"/>
</dbReference>
<dbReference type="EMBL" id="JAFLCK010000001">
    <property type="protein sequence ID" value="MBN8658896.1"/>
    <property type="molecule type" value="Genomic_DNA"/>
</dbReference>
<reference evidence="14" key="1">
    <citation type="submission" date="2021-02" db="EMBL/GenBank/DDBJ databases">
        <title>Genome-Resolved Metagenomics of a Microbial Community Performing Photosynthetic Biological Nutrient Removal.</title>
        <authorList>
            <person name="Mcdaniel E.A."/>
        </authorList>
    </citation>
    <scope>NUCLEOTIDE SEQUENCE</scope>
    <source>
        <strain evidence="14">UWPOB_OBS1</strain>
    </source>
</reference>
<sequence>MLLPLLIQTIFFFQLGGVVAKAERMALAERRQSTVVEQVNWLIAIFMSTTSNLGTYIITGHKPYAEEGKLALIDLRRQFDELENLLADSPKQLGHVRQMREIVEVQLKELQALEPTEERNSFTYLWSHMKEFRETMQEVGVRTGVLMRMISSEKDQLSKVRKEEARARQSVKDQLLIGMIVNFILVGILLIWFINDITGRLSQLVENARKIPTGQLLDAHVKGSDELAYLDEVLHNAAEDLKKANDHRQSLMEMVAHDLRSPLMSCQVSMQILSSDKMPELPPIAVRQINSVQGNIKRVVEMVNDLLTIDKLEAGKLELEIDEIDVSELAAEAIESVSALAREKQIKINNTCTGEIVDGDFKRLLQILLNYLSNAIKFSPPQSTISLYCGKQDDFVVIFVQDQGPGLEQEDQEHLFEKFYQVSNSEDSQGQKSKGFGLGLAICKLLAEAHGGEVGVESQLGKGSRFWLTIPRS</sequence>
<dbReference type="InterPro" id="IPR036097">
    <property type="entry name" value="HisK_dim/P_sf"/>
</dbReference>
<evidence type="ECO:0000256" key="6">
    <source>
        <dbReference type="ARBA" id="ARBA00022679"/>
    </source>
</evidence>
<dbReference type="EC" id="2.7.13.3" evidence="3"/>
<dbReference type="PRINTS" id="PR00344">
    <property type="entry name" value="BCTRLSENSOR"/>
</dbReference>
<keyword evidence="8" id="KW-0418">Kinase</keyword>
<evidence type="ECO:0000256" key="2">
    <source>
        <dbReference type="ARBA" id="ARBA00004236"/>
    </source>
</evidence>
<gene>
    <name evidence="14" type="ORF">J0M35_00925</name>
</gene>
<organism evidence="14 15">
    <name type="scientific">Candidatus Obscuribacter phosphatis</name>
    <dbReference type="NCBI Taxonomy" id="1906157"/>
    <lineage>
        <taxon>Bacteria</taxon>
        <taxon>Bacillati</taxon>
        <taxon>Candidatus Melainabacteria</taxon>
        <taxon>Candidatus Obscuribacterales</taxon>
        <taxon>Candidatus Obscuribacteraceae</taxon>
        <taxon>Candidatus Obscuribacter</taxon>
    </lineage>
</organism>
<dbReference type="SMART" id="SM00388">
    <property type="entry name" value="HisKA"/>
    <property type="match status" value="1"/>
</dbReference>
<dbReference type="SUPFAM" id="SSF47384">
    <property type="entry name" value="Homodimeric domain of signal transducing histidine kinase"/>
    <property type="match status" value="1"/>
</dbReference>
<keyword evidence="12" id="KW-0812">Transmembrane</keyword>
<evidence type="ECO:0000313" key="14">
    <source>
        <dbReference type="EMBL" id="MBN8658896.1"/>
    </source>
</evidence>
<keyword evidence="11 12" id="KW-0472">Membrane</keyword>
<evidence type="ECO:0000256" key="11">
    <source>
        <dbReference type="ARBA" id="ARBA00023136"/>
    </source>
</evidence>
<dbReference type="Pfam" id="PF05227">
    <property type="entry name" value="CHASE3"/>
    <property type="match status" value="1"/>
</dbReference>
<comment type="caution">
    <text evidence="14">The sequence shown here is derived from an EMBL/GenBank/DDBJ whole genome shotgun (WGS) entry which is preliminary data.</text>
</comment>
<evidence type="ECO:0000256" key="5">
    <source>
        <dbReference type="ARBA" id="ARBA00022553"/>
    </source>
</evidence>
<dbReference type="GO" id="GO:0005524">
    <property type="term" value="F:ATP binding"/>
    <property type="evidence" value="ECO:0007669"/>
    <property type="project" value="UniProtKB-KW"/>
</dbReference>
<feature type="domain" description="Histidine kinase" evidence="13">
    <location>
        <begin position="254"/>
        <end position="473"/>
    </location>
</feature>
<evidence type="ECO:0000256" key="9">
    <source>
        <dbReference type="ARBA" id="ARBA00022840"/>
    </source>
</evidence>
<dbReference type="InterPro" id="IPR005467">
    <property type="entry name" value="His_kinase_dom"/>
</dbReference>
<evidence type="ECO:0000256" key="3">
    <source>
        <dbReference type="ARBA" id="ARBA00012438"/>
    </source>
</evidence>
<dbReference type="InterPro" id="IPR003661">
    <property type="entry name" value="HisK_dim/P_dom"/>
</dbReference>
<dbReference type="Pfam" id="PF02518">
    <property type="entry name" value="HATPase_c"/>
    <property type="match status" value="1"/>
</dbReference>
<protein>
    <recommendedName>
        <fullName evidence="3">histidine kinase</fullName>
        <ecNumber evidence="3">2.7.13.3</ecNumber>
    </recommendedName>
</protein>
<keyword evidence="9" id="KW-0067">ATP-binding</keyword>
<accession>A0A8J7TKH5</accession>